<gene>
    <name evidence="1" type="ORF">B5766_01955</name>
</gene>
<evidence type="ECO:0008006" key="3">
    <source>
        <dbReference type="Google" id="ProtNLM"/>
    </source>
</evidence>
<proteinExistence type="predicted"/>
<evidence type="ECO:0000313" key="2">
    <source>
        <dbReference type="Proteomes" id="UP000219994"/>
    </source>
</evidence>
<dbReference type="InterPro" id="IPR021243">
    <property type="entry name" value="DUF2804"/>
</dbReference>
<evidence type="ECO:0000313" key="1">
    <source>
        <dbReference type="EMBL" id="PDQ36205.1"/>
    </source>
</evidence>
<comment type="caution">
    <text evidence="1">The sequence shown here is derived from an EMBL/GenBank/DDBJ whole genome shotgun (WGS) entry which is preliminary data.</text>
</comment>
<dbReference type="EMBL" id="NAEP01000022">
    <property type="protein sequence ID" value="PDQ36205.1"/>
    <property type="molecule type" value="Genomic_DNA"/>
</dbReference>
<name>A0A2A6FTH2_9MICO</name>
<reference evidence="2" key="1">
    <citation type="submission" date="2017-03" db="EMBL/GenBank/DDBJ databases">
        <authorList>
            <person name="Lund M.B."/>
        </authorList>
    </citation>
    <scope>NUCLEOTIDE SEQUENCE [LARGE SCALE GENOMIC DNA]</scope>
</reference>
<organism evidence="1 2">
    <name type="scientific">Candidatus Lumbricidiphila eiseniae</name>
    <dbReference type="NCBI Taxonomy" id="1969409"/>
    <lineage>
        <taxon>Bacteria</taxon>
        <taxon>Bacillati</taxon>
        <taxon>Actinomycetota</taxon>
        <taxon>Actinomycetes</taxon>
        <taxon>Micrococcales</taxon>
        <taxon>Microbacteriaceae</taxon>
        <taxon>Candidatus Lumbricidiphila</taxon>
    </lineage>
</organism>
<sequence length="357" mass="40383">MTPVPHPRERRRRVRLPVKHIPSTGERVTEREITHPVDLCLPSGRLNPEAVGWTRTALHRTGLPGWGRNKRFEYWSVVTPTAIISLSISHHDYRANVSVSYVDRSTYAEIRQGGNTWLPGAGGLGSATSEEPMEARRRDVLVRMTPHGTGTVLHAASARIRVDLTITGGPEHESMGVVVPWSARAFQYTKKDNGLRAQGVVVVEGLSHRVEANESTAVHDRGRGRWPYFTLWNWGSGYGQDSLGRWVGLQFGGKWTDGTPSTENWIRIDGRLHKISSHLAWNYDPARWLERWSLTGPGVDVVFVPEHHLQHLFDRWVVKSRSDTCYGHYTGRITLDTGEVVTFANVFGHVEEVERRW</sequence>
<dbReference type="Pfam" id="PF10974">
    <property type="entry name" value="DUF2804"/>
    <property type="match status" value="1"/>
</dbReference>
<dbReference type="PANTHER" id="PTHR35868:SF3">
    <property type="entry name" value="DUF2804 DOMAIN-CONTAINING PROTEIN"/>
    <property type="match status" value="1"/>
</dbReference>
<dbReference type="PANTHER" id="PTHR35868">
    <property type="entry name" value="DUF2804 DOMAIN-CONTAINING PROTEIN-RELATED"/>
    <property type="match status" value="1"/>
</dbReference>
<dbReference type="AlphaFoldDB" id="A0A2A6FTH2"/>
<protein>
    <recommendedName>
        <fullName evidence="3">Glycosyl hydrolase family 2</fullName>
    </recommendedName>
</protein>
<dbReference type="Proteomes" id="UP000219994">
    <property type="component" value="Unassembled WGS sequence"/>
</dbReference>
<accession>A0A2A6FTH2</accession>